<evidence type="ECO:0000256" key="2">
    <source>
        <dbReference type="ARBA" id="ARBA00004651"/>
    </source>
</evidence>
<feature type="transmembrane region" description="Helical" evidence="12">
    <location>
        <begin position="20"/>
        <end position="45"/>
    </location>
</feature>
<keyword evidence="10 12" id="KW-0472">Membrane</keyword>
<keyword evidence="7" id="KW-0965">Cell junction</keyword>
<evidence type="ECO:0000256" key="3">
    <source>
        <dbReference type="ARBA" id="ARBA00022448"/>
    </source>
</evidence>
<dbReference type="GO" id="GO:0034220">
    <property type="term" value="P:monoatomic ion transmembrane transport"/>
    <property type="evidence" value="ECO:0007669"/>
    <property type="project" value="UniProtKB-KW"/>
</dbReference>
<evidence type="ECO:0000256" key="6">
    <source>
        <dbReference type="ARBA" id="ARBA00022868"/>
    </source>
</evidence>
<dbReference type="Pfam" id="PF00876">
    <property type="entry name" value="Innexin"/>
    <property type="match status" value="1"/>
</dbReference>
<reference evidence="13 14" key="1">
    <citation type="submission" date="2013-11" db="EMBL/GenBank/DDBJ databases">
        <title>Genome sequencing of Stegodyphus mimosarum.</title>
        <authorList>
            <person name="Bechsgaard J."/>
        </authorList>
    </citation>
    <scope>NUCLEOTIDE SEQUENCE [LARGE SCALE GENOMIC DNA]</scope>
</reference>
<dbReference type="AlphaFoldDB" id="A0A087TIQ6"/>
<dbReference type="EMBL" id="KK115395">
    <property type="protein sequence ID" value="KFM64995.1"/>
    <property type="molecule type" value="Genomic_DNA"/>
</dbReference>
<dbReference type="OMA" id="HAWYIFL"/>
<dbReference type="PANTHER" id="PTHR11893">
    <property type="entry name" value="INNEXIN"/>
    <property type="match status" value="1"/>
</dbReference>
<keyword evidence="11 12" id="KW-0407">Ion channel</keyword>
<evidence type="ECO:0000256" key="11">
    <source>
        <dbReference type="ARBA" id="ARBA00023303"/>
    </source>
</evidence>
<gene>
    <name evidence="12" type="primary">inx</name>
    <name evidence="13" type="ORF">X975_18046</name>
</gene>
<keyword evidence="14" id="KW-1185">Reference proteome</keyword>
<evidence type="ECO:0000313" key="14">
    <source>
        <dbReference type="Proteomes" id="UP000054359"/>
    </source>
</evidence>
<dbReference type="PRINTS" id="PR01262">
    <property type="entry name" value="INNEXIN"/>
</dbReference>
<proteinExistence type="inferred from homology"/>
<feature type="transmembrane region" description="Helical" evidence="12">
    <location>
        <begin position="260"/>
        <end position="281"/>
    </location>
</feature>
<protein>
    <recommendedName>
        <fullName evidence="12">Innexin</fullName>
    </recommendedName>
</protein>
<keyword evidence="6" id="KW-0303">Gap junction</keyword>
<dbReference type="InterPro" id="IPR000990">
    <property type="entry name" value="Innexin"/>
</dbReference>
<evidence type="ECO:0000256" key="10">
    <source>
        <dbReference type="ARBA" id="ARBA00023136"/>
    </source>
</evidence>
<feature type="non-terminal residue" evidence="13">
    <location>
        <position position="370"/>
    </location>
</feature>
<organism evidence="13 14">
    <name type="scientific">Stegodyphus mimosarum</name>
    <name type="common">African social velvet spider</name>
    <dbReference type="NCBI Taxonomy" id="407821"/>
    <lineage>
        <taxon>Eukaryota</taxon>
        <taxon>Metazoa</taxon>
        <taxon>Ecdysozoa</taxon>
        <taxon>Arthropoda</taxon>
        <taxon>Chelicerata</taxon>
        <taxon>Arachnida</taxon>
        <taxon>Araneae</taxon>
        <taxon>Araneomorphae</taxon>
        <taxon>Entelegynae</taxon>
        <taxon>Eresoidea</taxon>
        <taxon>Eresidae</taxon>
        <taxon>Stegodyphus</taxon>
    </lineage>
</organism>
<dbReference type="Proteomes" id="UP000054359">
    <property type="component" value="Unassembled WGS sequence"/>
</dbReference>
<feature type="transmembrane region" description="Helical" evidence="12">
    <location>
        <begin position="172"/>
        <end position="195"/>
    </location>
</feature>
<dbReference type="OrthoDB" id="5867527at2759"/>
<comment type="subcellular location">
    <subcellularLocation>
        <location evidence="1">Cell junction</location>
        <location evidence="1">Gap junction</location>
    </subcellularLocation>
    <subcellularLocation>
        <location evidence="2 12">Cell membrane</location>
        <topology evidence="2 12">Multi-pass membrane protein</topology>
    </subcellularLocation>
</comment>
<dbReference type="GO" id="GO:0005921">
    <property type="term" value="C:gap junction"/>
    <property type="evidence" value="ECO:0007669"/>
    <property type="project" value="UniProtKB-SubCell"/>
</dbReference>
<evidence type="ECO:0000313" key="13">
    <source>
        <dbReference type="EMBL" id="KFM64995.1"/>
    </source>
</evidence>
<name>A0A087TIQ6_STEMI</name>
<dbReference type="GO" id="GO:0005243">
    <property type="term" value="F:gap junction channel activity"/>
    <property type="evidence" value="ECO:0007669"/>
    <property type="project" value="TreeGrafter"/>
</dbReference>
<dbReference type="PANTHER" id="PTHR11893:SF36">
    <property type="entry name" value="INNEXIN-5"/>
    <property type="match status" value="1"/>
</dbReference>
<evidence type="ECO:0000256" key="8">
    <source>
        <dbReference type="ARBA" id="ARBA00022989"/>
    </source>
</evidence>
<evidence type="ECO:0000256" key="4">
    <source>
        <dbReference type="ARBA" id="ARBA00022475"/>
    </source>
</evidence>
<evidence type="ECO:0000256" key="1">
    <source>
        <dbReference type="ARBA" id="ARBA00004610"/>
    </source>
</evidence>
<sequence>MIRNVLENIFLKKKVVDNFIFYLCYRWTVWMLVIFSFIVTCRLVLGDSFTCFSSYNEIPLRHVMTACYDDSVLLLPLQDMYRDVPSDSKPPYHDYKRDLRYYSWVNLFFLLHAFNFYLPHLLWKSYELGYTRSLIAGVENVFAKEEKRNLELCFLAKYVLATQGKHKMYTALYIFFEACNYAISLAQTLWLIAFFDVTGVPDNIPISMKTWSDFRKFYFPSEGICRLSYYGSSGYRRIYSFLCALPLNNLYMKLFLFLHAWYIFLTVLCGIVLVYRIVLLVPSLRIKVIMFSAPLAEKEALKSLCGRLSYSDAFFLTRLQKIMTIVDFAQMLEKICVVSQYRDGKHEHDSLSLTDEVRKEIDSSTATSPL</sequence>
<dbReference type="STRING" id="407821.A0A087TIQ6"/>
<keyword evidence="5 12" id="KW-0812">Transmembrane</keyword>
<evidence type="ECO:0000256" key="7">
    <source>
        <dbReference type="ARBA" id="ARBA00022949"/>
    </source>
</evidence>
<dbReference type="PROSITE" id="PS51013">
    <property type="entry name" value="PANNEXIN"/>
    <property type="match status" value="1"/>
</dbReference>
<keyword evidence="3 12" id="KW-0813">Transport</keyword>
<keyword evidence="9 12" id="KW-0406">Ion transport</keyword>
<feature type="transmembrane region" description="Helical" evidence="12">
    <location>
        <begin position="101"/>
        <end position="123"/>
    </location>
</feature>
<evidence type="ECO:0000256" key="12">
    <source>
        <dbReference type="RuleBase" id="RU010713"/>
    </source>
</evidence>
<comment type="similarity">
    <text evidence="12">Belongs to the pannexin family.</text>
</comment>
<keyword evidence="4" id="KW-1003">Cell membrane</keyword>
<evidence type="ECO:0000256" key="5">
    <source>
        <dbReference type="ARBA" id="ARBA00022692"/>
    </source>
</evidence>
<accession>A0A087TIQ6</accession>
<dbReference type="GO" id="GO:0005886">
    <property type="term" value="C:plasma membrane"/>
    <property type="evidence" value="ECO:0007669"/>
    <property type="project" value="UniProtKB-SubCell"/>
</dbReference>
<comment type="function">
    <text evidence="12">Structural component of the gap junctions.</text>
</comment>
<keyword evidence="8 12" id="KW-1133">Transmembrane helix</keyword>
<evidence type="ECO:0000256" key="9">
    <source>
        <dbReference type="ARBA" id="ARBA00023065"/>
    </source>
</evidence>